<evidence type="ECO:0000313" key="4">
    <source>
        <dbReference type="Proteomes" id="UP001277761"/>
    </source>
</evidence>
<evidence type="ECO:0000256" key="2">
    <source>
        <dbReference type="SAM" id="SignalP"/>
    </source>
</evidence>
<keyword evidence="4" id="KW-1185">Reference proteome</keyword>
<keyword evidence="2" id="KW-0732">Signal</keyword>
<dbReference type="Proteomes" id="UP001277761">
    <property type="component" value="Unassembled WGS sequence"/>
</dbReference>
<feature type="signal peptide" evidence="2">
    <location>
        <begin position="1"/>
        <end position="27"/>
    </location>
</feature>
<feature type="chain" id="PRO_5046826173" description="Lipoprotein" evidence="2">
    <location>
        <begin position="28"/>
        <end position="201"/>
    </location>
</feature>
<organism evidence="3 4">
    <name type="scientific">Patulibacter brassicae</name>
    <dbReference type="NCBI Taxonomy" id="1705717"/>
    <lineage>
        <taxon>Bacteria</taxon>
        <taxon>Bacillati</taxon>
        <taxon>Actinomycetota</taxon>
        <taxon>Thermoleophilia</taxon>
        <taxon>Solirubrobacterales</taxon>
        <taxon>Patulibacteraceae</taxon>
        <taxon>Patulibacter</taxon>
    </lineage>
</organism>
<name>A0ABU4VMC2_9ACTN</name>
<sequence>MEGIRGTTRYRASTLALAAGLALGVSACGGDDPEIEDAAKGEPFRVAVSASFPERQRLADQRTLEITVRNQDSRPLPDVAVVLNGLERRVAGEDNGAGRIADPRRPIWIVDQPPAGGQTAYVDTWALGSLPAGAERTFRWKLTPTVAGRHTVRWRVAAAVEQNGAVRASGGRASGTFDVRIDGKPEETTIDPDTGKVVPAT</sequence>
<protein>
    <recommendedName>
        <fullName evidence="5">Lipoprotein</fullName>
    </recommendedName>
</protein>
<dbReference type="PROSITE" id="PS51257">
    <property type="entry name" value="PROKAR_LIPOPROTEIN"/>
    <property type="match status" value="1"/>
</dbReference>
<reference evidence="3 4" key="1">
    <citation type="submission" date="2023-11" db="EMBL/GenBank/DDBJ databases">
        <authorList>
            <person name="Xu M."/>
            <person name="Jiang T."/>
        </authorList>
    </citation>
    <scope>NUCLEOTIDE SEQUENCE [LARGE SCALE GENOMIC DNA]</scope>
    <source>
        <strain evidence="3 4">SD</strain>
    </source>
</reference>
<gene>
    <name evidence="3" type="ORF">SK069_15435</name>
</gene>
<proteinExistence type="predicted"/>
<dbReference type="InterPro" id="IPR013783">
    <property type="entry name" value="Ig-like_fold"/>
</dbReference>
<dbReference type="Gene3D" id="2.60.40.10">
    <property type="entry name" value="Immunoglobulins"/>
    <property type="match status" value="1"/>
</dbReference>
<feature type="region of interest" description="Disordered" evidence="1">
    <location>
        <begin position="182"/>
        <end position="201"/>
    </location>
</feature>
<evidence type="ECO:0008006" key="5">
    <source>
        <dbReference type="Google" id="ProtNLM"/>
    </source>
</evidence>
<accession>A0ABU4VMC2</accession>
<comment type="caution">
    <text evidence="3">The sequence shown here is derived from an EMBL/GenBank/DDBJ whole genome shotgun (WGS) entry which is preliminary data.</text>
</comment>
<evidence type="ECO:0000313" key="3">
    <source>
        <dbReference type="EMBL" id="MDX8152991.1"/>
    </source>
</evidence>
<evidence type="ECO:0000256" key="1">
    <source>
        <dbReference type="SAM" id="MobiDB-lite"/>
    </source>
</evidence>
<dbReference type="EMBL" id="JAXAVX010000009">
    <property type="protein sequence ID" value="MDX8152991.1"/>
    <property type="molecule type" value="Genomic_DNA"/>
</dbReference>